<proteinExistence type="predicted"/>
<name>A0ACA9KRA1_9GLOM</name>
<accession>A0ACA9KRA1</accession>
<evidence type="ECO:0000313" key="2">
    <source>
        <dbReference type="Proteomes" id="UP000789860"/>
    </source>
</evidence>
<gene>
    <name evidence="1" type="ORF">SCALOS_LOCUS2734</name>
</gene>
<keyword evidence="2" id="KW-1185">Reference proteome</keyword>
<reference evidence="1" key="1">
    <citation type="submission" date="2021-06" db="EMBL/GenBank/DDBJ databases">
        <authorList>
            <person name="Kallberg Y."/>
            <person name="Tangrot J."/>
            <person name="Rosling A."/>
        </authorList>
    </citation>
    <scope>NUCLEOTIDE SEQUENCE</scope>
    <source>
        <strain evidence="1">AU212A</strain>
    </source>
</reference>
<protein>
    <submittedName>
        <fullName evidence="1">258_t:CDS:1</fullName>
    </submittedName>
</protein>
<dbReference type="Proteomes" id="UP000789860">
    <property type="component" value="Unassembled WGS sequence"/>
</dbReference>
<feature type="non-terminal residue" evidence="1">
    <location>
        <position position="1"/>
    </location>
</feature>
<organism evidence="1 2">
    <name type="scientific">Scutellospora calospora</name>
    <dbReference type="NCBI Taxonomy" id="85575"/>
    <lineage>
        <taxon>Eukaryota</taxon>
        <taxon>Fungi</taxon>
        <taxon>Fungi incertae sedis</taxon>
        <taxon>Mucoromycota</taxon>
        <taxon>Glomeromycotina</taxon>
        <taxon>Glomeromycetes</taxon>
        <taxon>Diversisporales</taxon>
        <taxon>Gigasporaceae</taxon>
        <taxon>Scutellospora</taxon>
    </lineage>
</organism>
<comment type="caution">
    <text evidence="1">The sequence shown here is derived from an EMBL/GenBank/DDBJ whole genome shotgun (WGS) entry which is preliminary data.</text>
</comment>
<evidence type="ECO:0000313" key="1">
    <source>
        <dbReference type="EMBL" id="CAG8488644.1"/>
    </source>
</evidence>
<dbReference type="EMBL" id="CAJVPM010002574">
    <property type="protein sequence ID" value="CAG8488644.1"/>
    <property type="molecule type" value="Genomic_DNA"/>
</dbReference>
<sequence>PQCKNLDFISSQIKKQVIQNFQQIYNEQKEDTQDVSETVTIPANTDDQSRFQNMLFNMISAYDSELETDEFLSYQRISELHSKQNSLIWWESQKERYKVLYKFACQYLAILATSTPSERLFSAAEIIMNSQRTLLEPKLFG</sequence>